<evidence type="ECO:0000313" key="3">
    <source>
        <dbReference type="EMBL" id="KSU06702.1"/>
    </source>
</evidence>
<dbReference type="InterPro" id="IPR010982">
    <property type="entry name" value="Lambda_DNA-bd_dom_sf"/>
</dbReference>
<dbReference type="PANTHER" id="PTHR46797:SF1">
    <property type="entry name" value="METHYLPHOSPHONATE SYNTHASE"/>
    <property type="match status" value="1"/>
</dbReference>
<keyword evidence="1" id="KW-0238">DNA-binding</keyword>
<dbReference type="RefSeq" id="WP_058219287.1">
    <property type="nucleotide sequence ID" value="NZ_LKLN01000021.1"/>
</dbReference>
<dbReference type="InterPro" id="IPR001387">
    <property type="entry name" value="Cro/C1-type_HTH"/>
</dbReference>
<evidence type="ECO:0000256" key="1">
    <source>
        <dbReference type="ARBA" id="ARBA00023125"/>
    </source>
</evidence>
<evidence type="ECO:0000313" key="4">
    <source>
        <dbReference type="Proteomes" id="UP000053058"/>
    </source>
</evidence>
<dbReference type="Pfam" id="PF06543">
    <property type="entry name" value="Lac_bphage_repr"/>
    <property type="match status" value="1"/>
</dbReference>
<organism evidence="3 4">
    <name type="scientific">Lactococcus lactis subsp. lactis</name>
    <name type="common">Streptococcus lactis</name>
    <dbReference type="NCBI Taxonomy" id="1360"/>
    <lineage>
        <taxon>Bacteria</taxon>
        <taxon>Bacillati</taxon>
        <taxon>Bacillota</taxon>
        <taxon>Bacilli</taxon>
        <taxon>Lactobacillales</taxon>
        <taxon>Streptococcaceae</taxon>
        <taxon>Lactococcus</taxon>
    </lineage>
</organism>
<comment type="caution">
    <text evidence="3">The sequence shown here is derived from an EMBL/GenBank/DDBJ whole genome shotgun (WGS) entry which is preliminary data.</text>
</comment>
<dbReference type="Proteomes" id="UP000053058">
    <property type="component" value="Unassembled WGS sequence"/>
</dbReference>
<dbReference type="Pfam" id="PF01381">
    <property type="entry name" value="HTH_3"/>
    <property type="match status" value="1"/>
</dbReference>
<dbReference type="CDD" id="cd00093">
    <property type="entry name" value="HTH_XRE"/>
    <property type="match status" value="1"/>
</dbReference>
<sequence length="181" mass="20456">MKKEINKQRMQAISSNITKYRKERGITQKELAENIGITPSTLSDYINLRSAPSFGVIQKLADFFGVQKTDIDSEYQLINNIKSPGQSSVLSKITQISSELDEPRQKIVLDTASSQLEEQKKEQAKIVSIKTEQQKHGIDLADLVDDSKVDWDKWVSFDGKPLTDEVKEAMKQALGKQLEDK</sequence>
<accession>A0A0V8CZF0</accession>
<dbReference type="GO" id="GO:0003700">
    <property type="term" value="F:DNA-binding transcription factor activity"/>
    <property type="evidence" value="ECO:0007669"/>
    <property type="project" value="TreeGrafter"/>
</dbReference>
<dbReference type="GO" id="GO:0005829">
    <property type="term" value="C:cytosol"/>
    <property type="evidence" value="ECO:0007669"/>
    <property type="project" value="TreeGrafter"/>
</dbReference>
<dbReference type="AlphaFoldDB" id="A0A0V8CZF0"/>
<protein>
    <submittedName>
        <fullName evidence="3">CI-like repressor</fullName>
    </submittedName>
</protein>
<dbReference type="SMART" id="SM00530">
    <property type="entry name" value="HTH_XRE"/>
    <property type="match status" value="1"/>
</dbReference>
<dbReference type="EMBL" id="LKLN01000021">
    <property type="protein sequence ID" value="KSU06702.1"/>
    <property type="molecule type" value="Genomic_DNA"/>
</dbReference>
<evidence type="ECO:0000259" key="2">
    <source>
        <dbReference type="PROSITE" id="PS50943"/>
    </source>
</evidence>
<dbReference type="InterPro" id="IPR009498">
    <property type="entry name" value="Phage_4268_Orf1_C"/>
</dbReference>
<dbReference type="InterPro" id="IPR050807">
    <property type="entry name" value="TransReg_Diox_bact_type"/>
</dbReference>
<gene>
    <name evidence="3" type="ORF">KF282_0859</name>
</gene>
<dbReference type="SUPFAM" id="SSF47413">
    <property type="entry name" value="lambda repressor-like DNA-binding domains"/>
    <property type="match status" value="1"/>
</dbReference>
<dbReference type="Gene3D" id="1.10.260.40">
    <property type="entry name" value="lambda repressor-like DNA-binding domains"/>
    <property type="match status" value="1"/>
</dbReference>
<dbReference type="PATRIC" id="fig|1360.105.peg.2608"/>
<name>A0A0V8CZF0_LACLL</name>
<dbReference type="PROSITE" id="PS50943">
    <property type="entry name" value="HTH_CROC1"/>
    <property type="match status" value="1"/>
</dbReference>
<proteinExistence type="predicted"/>
<dbReference type="PANTHER" id="PTHR46797">
    <property type="entry name" value="HTH-TYPE TRANSCRIPTIONAL REGULATOR"/>
    <property type="match status" value="1"/>
</dbReference>
<dbReference type="GO" id="GO:0003677">
    <property type="term" value="F:DNA binding"/>
    <property type="evidence" value="ECO:0007669"/>
    <property type="project" value="UniProtKB-KW"/>
</dbReference>
<reference evidence="4" key="1">
    <citation type="submission" date="2015-10" db="EMBL/GenBank/DDBJ databases">
        <title>Draft Genome Sequences of 11 Lactococcus lactis subspecies cremoris strains.</title>
        <authorList>
            <person name="Wels M."/>
            <person name="Backus L."/>
            <person name="Boekhorst J."/>
            <person name="Dijkstra A."/>
            <person name="Beerthuizen M."/>
            <person name="Kelly W."/>
            <person name="Siezen R."/>
            <person name="Bachmann H."/>
            <person name="Van Hijum S."/>
        </authorList>
    </citation>
    <scope>NUCLEOTIDE SEQUENCE [LARGE SCALE GENOMIC DNA]</scope>
    <source>
        <strain evidence="4">KF282</strain>
    </source>
</reference>
<feature type="domain" description="HTH cro/C1-type" evidence="2">
    <location>
        <begin position="17"/>
        <end position="71"/>
    </location>
</feature>